<dbReference type="Gene3D" id="1.10.10.10">
    <property type="entry name" value="Winged helix-like DNA-binding domain superfamily/Winged helix DNA-binding domain"/>
    <property type="match status" value="1"/>
</dbReference>
<comment type="caution">
    <text evidence="5">The sequence shown here is derived from an EMBL/GenBank/DDBJ whole genome shotgun (WGS) entry which is preliminary data.</text>
</comment>
<reference evidence="5 6" key="1">
    <citation type="submission" date="2016-10" db="EMBL/GenBank/DDBJ databases">
        <authorList>
            <person name="Varghese N."/>
            <person name="Submissions S."/>
        </authorList>
    </citation>
    <scope>NUCLEOTIDE SEQUENCE [LARGE SCALE GENOMIC DNA]</scope>
    <source>
        <strain evidence="5 6">DSM 13796</strain>
    </source>
</reference>
<dbReference type="Proteomes" id="UP000182762">
    <property type="component" value="Unassembled WGS sequence"/>
</dbReference>
<dbReference type="PROSITE" id="PS50949">
    <property type="entry name" value="HTH_GNTR"/>
    <property type="match status" value="1"/>
</dbReference>
<keyword evidence="6" id="KW-1185">Reference proteome</keyword>
<protein>
    <submittedName>
        <fullName evidence="5">DNA-binding transcriptional regulator, GntR family</fullName>
    </submittedName>
</protein>
<feature type="domain" description="HTH gntR-type" evidence="4">
    <location>
        <begin position="9"/>
        <end position="76"/>
    </location>
</feature>
<gene>
    <name evidence="5" type="ORF">SAMN02745910_01265</name>
</gene>
<dbReference type="PRINTS" id="PR00035">
    <property type="entry name" value="HTHGNTR"/>
</dbReference>
<sequence>MTYSIKKSLSYHEQVYKSLKEMIFKEVFQPGERIYETKIAREFEISRSPVREAIRALEQEGLLVTDEKSRVTVYEPTLKDVEDIYECRKALESLAASLAARHARDEDIKKLSENLKQSREVIRNLKDNQKGSEEMLHLNTEFHQIIRRSTNNKRLQKQINDLQSLTYFYRKLNMEGEQRCQRIVKEHEEIFELIKNRDEEKALLLMKDHINNDLQHLKIVITNHQ</sequence>
<dbReference type="Pfam" id="PF07729">
    <property type="entry name" value="FCD"/>
    <property type="match status" value="1"/>
</dbReference>
<dbReference type="EMBL" id="FOXX01000002">
    <property type="protein sequence ID" value="SFQ39610.1"/>
    <property type="molecule type" value="Genomic_DNA"/>
</dbReference>
<organism evidence="5 6">
    <name type="scientific">Priestia endophytica DSM 13796</name>
    <dbReference type="NCBI Taxonomy" id="1121089"/>
    <lineage>
        <taxon>Bacteria</taxon>
        <taxon>Bacillati</taxon>
        <taxon>Bacillota</taxon>
        <taxon>Bacilli</taxon>
        <taxon>Bacillales</taxon>
        <taxon>Bacillaceae</taxon>
        <taxon>Priestia</taxon>
    </lineage>
</organism>
<keyword evidence="1" id="KW-0805">Transcription regulation</keyword>
<dbReference type="SMART" id="SM00895">
    <property type="entry name" value="FCD"/>
    <property type="match status" value="1"/>
</dbReference>
<keyword evidence="2 5" id="KW-0238">DNA-binding</keyword>
<name>A0A1I5Y674_9BACI</name>
<dbReference type="InterPro" id="IPR036390">
    <property type="entry name" value="WH_DNA-bd_sf"/>
</dbReference>
<dbReference type="SUPFAM" id="SSF48008">
    <property type="entry name" value="GntR ligand-binding domain-like"/>
    <property type="match status" value="1"/>
</dbReference>
<keyword evidence="3" id="KW-0804">Transcription</keyword>
<proteinExistence type="predicted"/>
<dbReference type="SMART" id="SM00345">
    <property type="entry name" value="HTH_GNTR"/>
    <property type="match status" value="1"/>
</dbReference>
<dbReference type="InterPro" id="IPR036388">
    <property type="entry name" value="WH-like_DNA-bd_sf"/>
</dbReference>
<dbReference type="GO" id="GO:0003677">
    <property type="term" value="F:DNA binding"/>
    <property type="evidence" value="ECO:0007669"/>
    <property type="project" value="UniProtKB-KW"/>
</dbReference>
<evidence type="ECO:0000259" key="4">
    <source>
        <dbReference type="PROSITE" id="PS50949"/>
    </source>
</evidence>
<dbReference type="Gene3D" id="1.20.120.530">
    <property type="entry name" value="GntR ligand-binding domain-like"/>
    <property type="match status" value="1"/>
</dbReference>
<dbReference type="Pfam" id="PF00392">
    <property type="entry name" value="GntR"/>
    <property type="match status" value="1"/>
</dbReference>
<dbReference type="SUPFAM" id="SSF46785">
    <property type="entry name" value="Winged helix' DNA-binding domain"/>
    <property type="match status" value="1"/>
</dbReference>
<evidence type="ECO:0000256" key="2">
    <source>
        <dbReference type="ARBA" id="ARBA00023125"/>
    </source>
</evidence>
<dbReference type="PANTHER" id="PTHR43537:SF47">
    <property type="entry name" value="REGULATORY PROTEIN GNTR HTH"/>
    <property type="match status" value="1"/>
</dbReference>
<evidence type="ECO:0000313" key="6">
    <source>
        <dbReference type="Proteomes" id="UP000182762"/>
    </source>
</evidence>
<dbReference type="CDD" id="cd07377">
    <property type="entry name" value="WHTH_GntR"/>
    <property type="match status" value="1"/>
</dbReference>
<evidence type="ECO:0000256" key="1">
    <source>
        <dbReference type="ARBA" id="ARBA00023015"/>
    </source>
</evidence>
<accession>A0A1I5Y674</accession>
<dbReference type="InterPro" id="IPR000524">
    <property type="entry name" value="Tscrpt_reg_HTH_GntR"/>
</dbReference>
<dbReference type="RefSeq" id="WP_061803691.1">
    <property type="nucleotide sequence ID" value="NZ_FOXX01000002.1"/>
</dbReference>
<dbReference type="GeneID" id="93709990"/>
<dbReference type="InterPro" id="IPR011711">
    <property type="entry name" value="GntR_C"/>
</dbReference>
<evidence type="ECO:0000256" key="3">
    <source>
        <dbReference type="ARBA" id="ARBA00023163"/>
    </source>
</evidence>
<dbReference type="PANTHER" id="PTHR43537">
    <property type="entry name" value="TRANSCRIPTIONAL REGULATOR, GNTR FAMILY"/>
    <property type="match status" value="1"/>
</dbReference>
<evidence type="ECO:0000313" key="5">
    <source>
        <dbReference type="EMBL" id="SFQ39610.1"/>
    </source>
</evidence>
<dbReference type="InterPro" id="IPR008920">
    <property type="entry name" value="TF_FadR/GntR_C"/>
</dbReference>